<gene>
    <name evidence="2" type="ORF">EV657_102155</name>
    <name evidence="1" type="ORF">JMJ92_11205</name>
</gene>
<reference evidence="2 3" key="1">
    <citation type="submission" date="2019-03" db="EMBL/GenBank/DDBJ databases">
        <title>Genomic Encyclopedia of Type Strains, Phase IV (KMG-IV): sequencing the most valuable type-strain genomes for metagenomic binning, comparative biology and taxonomic classification.</title>
        <authorList>
            <person name="Goeker M."/>
        </authorList>
    </citation>
    <scope>NUCLEOTIDE SEQUENCE [LARGE SCALE GENOMIC DNA]</scope>
    <source>
        <strain evidence="2 3">JA181</strain>
    </source>
</reference>
<evidence type="ECO:0000313" key="4">
    <source>
        <dbReference type="Proteomes" id="UP000635853"/>
    </source>
</evidence>
<name>A0A4R8G209_9RHOB</name>
<dbReference type="EMBL" id="SOEB01000002">
    <property type="protein sequence ID" value="TDX33278.1"/>
    <property type="molecule type" value="Genomic_DNA"/>
</dbReference>
<accession>A0A4R8G209</accession>
<reference evidence="4" key="2">
    <citation type="submission" date="2021-01" db="EMBL/GenBank/DDBJ databases">
        <title>Draft genomes of Rhodovulum sulfidophilum.</title>
        <authorList>
            <person name="Guzman M.S."/>
        </authorList>
    </citation>
    <scope>NUCLEOTIDE SEQUENCE [LARGE SCALE GENOMIC DNA]</scope>
    <source>
        <strain evidence="4">AB19</strain>
    </source>
</reference>
<dbReference type="RefSeq" id="WP_075784351.1">
    <property type="nucleotide sequence ID" value="NZ_JAESIL010000042.1"/>
</dbReference>
<evidence type="ECO:0000313" key="1">
    <source>
        <dbReference type="EMBL" id="MBL3578716.1"/>
    </source>
</evidence>
<protein>
    <submittedName>
        <fullName evidence="2">Uncharacterized protein</fullName>
    </submittedName>
</protein>
<dbReference type="Proteomes" id="UP000295484">
    <property type="component" value="Unassembled WGS sequence"/>
</dbReference>
<evidence type="ECO:0000313" key="2">
    <source>
        <dbReference type="EMBL" id="TDX33278.1"/>
    </source>
</evidence>
<proteinExistence type="predicted"/>
<comment type="caution">
    <text evidence="2">The sequence shown here is derived from an EMBL/GenBank/DDBJ whole genome shotgun (WGS) entry which is preliminary data.</text>
</comment>
<dbReference type="AlphaFoldDB" id="A0A4R8G209"/>
<reference evidence="1" key="3">
    <citation type="submission" date="2021-01" db="EMBL/GenBank/DDBJ databases">
        <authorList>
            <person name="Guzman M.S."/>
        </authorList>
    </citation>
    <scope>NUCLEOTIDE SEQUENCE</scope>
    <source>
        <strain evidence="1">AB19</strain>
    </source>
</reference>
<dbReference type="Proteomes" id="UP000635853">
    <property type="component" value="Unassembled WGS sequence"/>
</dbReference>
<keyword evidence="4" id="KW-1185">Reference proteome</keyword>
<evidence type="ECO:0000313" key="3">
    <source>
        <dbReference type="Proteomes" id="UP000295484"/>
    </source>
</evidence>
<organism evidence="2 3">
    <name type="scientific">Rhodovulum visakhapatnamense</name>
    <dbReference type="NCBI Taxonomy" id="364297"/>
    <lineage>
        <taxon>Bacteria</taxon>
        <taxon>Pseudomonadati</taxon>
        <taxon>Pseudomonadota</taxon>
        <taxon>Alphaproteobacteria</taxon>
        <taxon>Rhodobacterales</taxon>
        <taxon>Paracoccaceae</taxon>
        <taxon>Rhodovulum</taxon>
    </lineage>
</organism>
<dbReference type="EMBL" id="JAESIL010000042">
    <property type="protein sequence ID" value="MBL3578716.1"/>
    <property type="molecule type" value="Genomic_DNA"/>
</dbReference>
<sequence length="153" mass="16442">MTAQIRNRGAAPVAHLCTLAPVERAAIRCLRGWRAGPAPRARIRRNLAQVFGPAAEMQEEILDLLMETALMQARRPLTFNALDHPEVTGDENTLAEMIAAAVGGERDDALVFALGLLGPHAAFQAVRLAEDLGLALLGLVRARQRVAPAGMLH</sequence>